<evidence type="ECO:0000313" key="3">
    <source>
        <dbReference type="Proteomes" id="UP000236731"/>
    </source>
</evidence>
<feature type="signal peptide" evidence="1">
    <location>
        <begin position="1"/>
        <end position="19"/>
    </location>
</feature>
<dbReference type="Proteomes" id="UP000236731">
    <property type="component" value="Unassembled WGS sequence"/>
</dbReference>
<accession>A0A1H5UJ26</accession>
<dbReference type="OrthoDB" id="763376at2"/>
<dbReference type="RefSeq" id="WP_103905326.1">
    <property type="nucleotide sequence ID" value="NZ_CP049246.1"/>
</dbReference>
<name>A0A1H5UJ26_9SPHI</name>
<keyword evidence="1" id="KW-0732">Signal</keyword>
<organism evidence="2 3">
    <name type="scientific">Sphingobacterium lactis</name>
    <dbReference type="NCBI Taxonomy" id="797291"/>
    <lineage>
        <taxon>Bacteria</taxon>
        <taxon>Pseudomonadati</taxon>
        <taxon>Bacteroidota</taxon>
        <taxon>Sphingobacteriia</taxon>
        <taxon>Sphingobacteriales</taxon>
        <taxon>Sphingobacteriaceae</taxon>
        <taxon>Sphingobacterium</taxon>
    </lineage>
</organism>
<reference evidence="3" key="1">
    <citation type="submission" date="2016-10" db="EMBL/GenBank/DDBJ databases">
        <authorList>
            <person name="Varghese N."/>
            <person name="Submissions S."/>
        </authorList>
    </citation>
    <scope>NUCLEOTIDE SEQUENCE [LARGE SCALE GENOMIC DNA]</scope>
    <source>
        <strain evidence="3">DSM 22361</strain>
    </source>
</reference>
<proteinExistence type="predicted"/>
<keyword evidence="3" id="KW-1185">Reference proteome</keyword>
<dbReference type="PROSITE" id="PS00018">
    <property type="entry name" value="EF_HAND_1"/>
    <property type="match status" value="1"/>
</dbReference>
<gene>
    <name evidence="2" type="ORF">SAMN05421877_102316</name>
</gene>
<evidence type="ECO:0000313" key="2">
    <source>
        <dbReference type="EMBL" id="SEF75065.1"/>
    </source>
</evidence>
<evidence type="ECO:0000256" key="1">
    <source>
        <dbReference type="SAM" id="SignalP"/>
    </source>
</evidence>
<sequence>MKRKLLPLLAFLALCAIQCQNPKQVKQATTDTLDSPVEGSAESTLTQDAGCRWLKQQVAEYFSAGGSMEKMAAMTTPEYFQYKMDATNVDLDTDGSLSKADFEKKWKDTYNTTHAGIGSGFLISGQDWGNIIVSTCDMVKADSKQLTVKALLSDCEFQTDYHREITLIKNGDGFRIQDIKEFD</sequence>
<dbReference type="AlphaFoldDB" id="A0A1H5UJ26"/>
<dbReference type="InterPro" id="IPR018247">
    <property type="entry name" value="EF_Hand_1_Ca_BS"/>
</dbReference>
<dbReference type="EMBL" id="FNUT01000002">
    <property type="protein sequence ID" value="SEF75065.1"/>
    <property type="molecule type" value="Genomic_DNA"/>
</dbReference>
<evidence type="ECO:0008006" key="4">
    <source>
        <dbReference type="Google" id="ProtNLM"/>
    </source>
</evidence>
<protein>
    <recommendedName>
        <fullName evidence="4">EF-hand domain-containing protein</fullName>
    </recommendedName>
</protein>
<feature type="chain" id="PRO_5009286270" description="EF-hand domain-containing protein" evidence="1">
    <location>
        <begin position="20"/>
        <end position="183"/>
    </location>
</feature>